<keyword evidence="2" id="KW-1133">Transmembrane helix</keyword>
<feature type="transmembrane region" description="Helical" evidence="2">
    <location>
        <begin position="103"/>
        <end position="127"/>
    </location>
</feature>
<keyword evidence="2" id="KW-0812">Transmembrane</keyword>
<protein>
    <submittedName>
        <fullName evidence="3">DUF3180 domain-containing protein</fullName>
    </submittedName>
</protein>
<evidence type="ECO:0000313" key="4">
    <source>
        <dbReference type="Proteomes" id="UP001597229"/>
    </source>
</evidence>
<gene>
    <name evidence="3" type="ORF">ACFQ3F_09705</name>
</gene>
<evidence type="ECO:0000256" key="1">
    <source>
        <dbReference type="SAM" id="MobiDB-lite"/>
    </source>
</evidence>
<organism evidence="3 4">
    <name type="scientific">Nocardioides ginsengisoli</name>
    <dbReference type="NCBI Taxonomy" id="363868"/>
    <lineage>
        <taxon>Bacteria</taxon>
        <taxon>Bacillati</taxon>
        <taxon>Actinomycetota</taxon>
        <taxon>Actinomycetes</taxon>
        <taxon>Propionibacteriales</taxon>
        <taxon>Nocardioidaceae</taxon>
        <taxon>Nocardioides</taxon>
    </lineage>
</organism>
<proteinExistence type="predicted"/>
<feature type="transmembrane region" description="Helical" evidence="2">
    <location>
        <begin position="139"/>
        <end position="158"/>
    </location>
</feature>
<keyword evidence="4" id="KW-1185">Reference proteome</keyword>
<dbReference type="RefSeq" id="WP_367918613.1">
    <property type="nucleotide sequence ID" value="NZ_BAABAC010000013.1"/>
</dbReference>
<feature type="compositionally biased region" description="Basic and acidic residues" evidence="1">
    <location>
        <begin position="1"/>
        <end position="14"/>
    </location>
</feature>
<reference evidence="4" key="1">
    <citation type="journal article" date="2019" name="Int. J. Syst. Evol. Microbiol.">
        <title>The Global Catalogue of Microorganisms (GCM) 10K type strain sequencing project: providing services to taxonomists for standard genome sequencing and annotation.</title>
        <authorList>
            <consortium name="The Broad Institute Genomics Platform"/>
            <consortium name="The Broad Institute Genome Sequencing Center for Infectious Disease"/>
            <person name="Wu L."/>
            <person name="Ma J."/>
        </authorList>
    </citation>
    <scope>NUCLEOTIDE SEQUENCE [LARGE SCALE GENOMIC DNA]</scope>
    <source>
        <strain evidence="4">CCUG 52478</strain>
    </source>
</reference>
<accession>A0ABW3W0U1</accession>
<evidence type="ECO:0000256" key="2">
    <source>
        <dbReference type="SAM" id="Phobius"/>
    </source>
</evidence>
<name>A0ABW3W0U1_9ACTN</name>
<dbReference type="Pfam" id="PF11377">
    <property type="entry name" value="DUF3180"/>
    <property type="match status" value="1"/>
</dbReference>
<comment type="caution">
    <text evidence="3">The sequence shown here is derived from an EMBL/GenBank/DDBJ whole genome shotgun (WGS) entry which is preliminary data.</text>
</comment>
<sequence length="176" mass="18649">MSRDGAGRESEQDPPRPPSPEGELRPTSLRTLLGWAVVGLVGGWAVHPLCDRLSVVPPLVSVAQPLALLLLAGILAYVAWATHRTVHVRRERLESHQAVNRLVLARASALVGSLVTGGYVGYALSWIGDPAELADERLVRSLIAAGCALLAAAAAILLERACRVSDDSFDDSSDDS</sequence>
<feature type="region of interest" description="Disordered" evidence="1">
    <location>
        <begin position="1"/>
        <end position="25"/>
    </location>
</feature>
<dbReference type="InterPro" id="IPR021517">
    <property type="entry name" value="DUF3180"/>
</dbReference>
<dbReference type="Proteomes" id="UP001597229">
    <property type="component" value="Unassembled WGS sequence"/>
</dbReference>
<dbReference type="EMBL" id="JBHTLX010000012">
    <property type="protein sequence ID" value="MFD1248063.1"/>
    <property type="molecule type" value="Genomic_DNA"/>
</dbReference>
<feature type="transmembrane region" description="Helical" evidence="2">
    <location>
        <begin position="62"/>
        <end position="82"/>
    </location>
</feature>
<evidence type="ECO:0000313" key="3">
    <source>
        <dbReference type="EMBL" id="MFD1248063.1"/>
    </source>
</evidence>
<feature type="transmembrane region" description="Helical" evidence="2">
    <location>
        <begin position="32"/>
        <end position="50"/>
    </location>
</feature>
<keyword evidence="2" id="KW-0472">Membrane</keyword>